<dbReference type="EMBL" id="CAJOBG010117045">
    <property type="protein sequence ID" value="CAF4763383.1"/>
    <property type="molecule type" value="Genomic_DNA"/>
</dbReference>
<protein>
    <submittedName>
        <fullName evidence="1">Uncharacterized protein</fullName>
    </submittedName>
</protein>
<keyword evidence="2" id="KW-1185">Reference proteome</keyword>
<name>A0A821M9F2_9BILA</name>
<sequence>MTSDSIGSSFWRNILIRQCSSQLTLLVCAR</sequence>
<dbReference type="Proteomes" id="UP000663866">
    <property type="component" value="Unassembled WGS sequence"/>
</dbReference>
<comment type="caution">
    <text evidence="1">The sequence shown here is derived from an EMBL/GenBank/DDBJ whole genome shotgun (WGS) entry which is preliminary data.</text>
</comment>
<feature type="non-terminal residue" evidence="1">
    <location>
        <position position="30"/>
    </location>
</feature>
<gene>
    <name evidence="1" type="ORF">OVN521_LOCUS50572</name>
</gene>
<reference evidence="1" key="1">
    <citation type="submission" date="2021-02" db="EMBL/GenBank/DDBJ databases">
        <authorList>
            <person name="Nowell W R."/>
        </authorList>
    </citation>
    <scope>NUCLEOTIDE SEQUENCE</scope>
</reference>
<dbReference type="AlphaFoldDB" id="A0A821M9F2"/>
<evidence type="ECO:0000313" key="1">
    <source>
        <dbReference type="EMBL" id="CAF4763383.1"/>
    </source>
</evidence>
<proteinExistence type="predicted"/>
<accession>A0A821M9F2</accession>
<evidence type="ECO:0000313" key="2">
    <source>
        <dbReference type="Proteomes" id="UP000663866"/>
    </source>
</evidence>
<organism evidence="1 2">
    <name type="scientific">Rotaria magnacalcarata</name>
    <dbReference type="NCBI Taxonomy" id="392030"/>
    <lineage>
        <taxon>Eukaryota</taxon>
        <taxon>Metazoa</taxon>
        <taxon>Spiralia</taxon>
        <taxon>Gnathifera</taxon>
        <taxon>Rotifera</taxon>
        <taxon>Eurotatoria</taxon>
        <taxon>Bdelloidea</taxon>
        <taxon>Philodinida</taxon>
        <taxon>Philodinidae</taxon>
        <taxon>Rotaria</taxon>
    </lineage>
</organism>